<evidence type="ECO:0000313" key="4">
    <source>
        <dbReference type="Proteomes" id="UP001519287"/>
    </source>
</evidence>
<proteinExistence type="inferred from homology"/>
<dbReference type="PANTHER" id="PTHR21064:SF6">
    <property type="entry name" value="AMINOGLYCOSIDE PHOSPHOTRANSFERASE DOMAIN-CONTAINING PROTEIN"/>
    <property type="match status" value="1"/>
</dbReference>
<evidence type="ECO:0000259" key="2">
    <source>
        <dbReference type="Pfam" id="PF01636"/>
    </source>
</evidence>
<organism evidence="3 4">
    <name type="scientific">Paenibacillus eucommiae</name>
    <dbReference type="NCBI Taxonomy" id="1355755"/>
    <lineage>
        <taxon>Bacteria</taxon>
        <taxon>Bacillati</taxon>
        <taxon>Bacillota</taxon>
        <taxon>Bacilli</taxon>
        <taxon>Bacillales</taxon>
        <taxon>Paenibacillaceae</taxon>
        <taxon>Paenibacillus</taxon>
    </lineage>
</organism>
<dbReference type="RefSeq" id="WP_209970456.1">
    <property type="nucleotide sequence ID" value="NZ_JAGGLB010000003.1"/>
</dbReference>
<dbReference type="Gene3D" id="3.90.1200.10">
    <property type="match status" value="1"/>
</dbReference>
<dbReference type="InterPro" id="IPR050249">
    <property type="entry name" value="Pseudomonas-type_ThrB"/>
</dbReference>
<feature type="domain" description="Aminoglycoside phosphotransferase" evidence="2">
    <location>
        <begin position="41"/>
        <end position="277"/>
    </location>
</feature>
<keyword evidence="3" id="KW-0808">Transferase</keyword>
<comment type="caution">
    <text evidence="3">The sequence shown here is derived from an EMBL/GenBank/DDBJ whole genome shotgun (WGS) entry which is preliminary data.</text>
</comment>
<dbReference type="InterPro" id="IPR002575">
    <property type="entry name" value="Aminoglycoside_PTrfase"/>
</dbReference>
<dbReference type="EMBL" id="JAGGLB010000003">
    <property type="protein sequence ID" value="MBP1989632.1"/>
    <property type="molecule type" value="Genomic_DNA"/>
</dbReference>
<dbReference type="InterPro" id="IPR011009">
    <property type="entry name" value="Kinase-like_dom_sf"/>
</dbReference>
<dbReference type="SUPFAM" id="SSF56112">
    <property type="entry name" value="Protein kinase-like (PK-like)"/>
    <property type="match status" value="1"/>
</dbReference>
<comment type="similarity">
    <text evidence="1">Belongs to the pseudomonas-type ThrB family.</text>
</comment>
<protein>
    <submittedName>
        <fullName evidence="3">Ser/Thr protein kinase RdoA (MazF antagonist)</fullName>
    </submittedName>
</protein>
<gene>
    <name evidence="3" type="ORF">J2Z66_001230</name>
</gene>
<dbReference type="Gene3D" id="3.30.200.20">
    <property type="entry name" value="Phosphorylase Kinase, domain 1"/>
    <property type="match status" value="1"/>
</dbReference>
<keyword evidence="4" id="KW-1185">Reference proteome</keyword>
<dbReference type="PANTHER" id="PTHR21064">
    <property type="entry name" value="AMINOGLYCOSIDE PHOSPHOTRANSFERASE DOMAIN-CONTAINING PROTEIN-RELATED"/>
    <property type="match status" value="1"/>
</dbReference>
<accession>A0ABS4IPX8</accession>
<name>A0ABS4IPX8_9BACL</name>
<dbReference type="GO" id="GO:0016301">
    <property type="term" value="F:kinase activity"/>
    <property type="evidence" value="ECO:0007669"/>
    <property type="project" value="UniProtKB-KW"/>
</dbReference>
<evidence type="ECO:0000313" key="3">
    <source>
        <dbReference type="EMBL" id="MBP1989632.1"/>
    </source>
</evidence>
<reference evidence="3 4" key="1">
    <citation type="submission" date="2021-03" db="EMBL/GenBank/DDBJ databases">
        <title>Genomic Encyclopedia of Type Strains, Phase IV (KMG-IV): sequencing the most valuable type-strain genomes for metagenomic binning, comparative biology and taxonomic classification.</title>
        <authorList>
            <person name="Goeker M."/>
        </authorList>
    </citation>
    <scope>NUCLEOTIDE SEQUENCE [LARGE SCALE GENOMIC DNA]</scope>
    <source>
        <strain evidence="3 4">DSM 26048</strain>
    </source>
</reference>
<dbReference type="Proteomes" id="UP001519287">
    <property type="component" value="Unassembled WGS sequence"/>
</dbReference>
<evidence type="ECO:0000256" key="1">
    <source>
        <dbReference type="ARBA" id="ARBA00038240"/>
    </source>
</evidence>
<dbReference type="Pfam" id="PF01636">
    <property type="entry name" value="APH"/>
    <property type="match status" value="1"/>
</dbReference>
<sequence length="334" mass="38601">MSPRSFFPTEASIICNQALNATLCSNYCFGDNVISCHLFRRGMHDTYVVRDDVKKYYLKIYYHGLRTMEEIESEVVIVKHLKKDGINVGEPVMMNNGSYIFELNAIEGNRFCVLYNEVLGNEGITGDLMTETLGSFIASMHNSFDKIITPLNRWHLDSSTFIDTSMSNLMKYSSIYSFDYTFLHEISNEIKQRIDNSFKKCLPTYGLCHGDIYSANVRFDSHLNPAIFDFDLCGYGWRAYDISLFLSAFGSGVDAKAMEERERRKEVFLNGYLRTRGLSDLEINSIYLFAPFRRIFNIGSLYARFAESWGHDIFVHNVNDEISMLKDWVKVYKI</sequence>
<keyword evidence="3" id="KW-0418">Kinase</keyword>